<organism evidence="10 11">
    <name type="scientific">Rhynchophorus ferrugineus</name>
    <name type="common">Red palm weevil</name>
    <name type="synonym">Curculio ferrugineus</name>
    <dbReference type="NCBI Taxonomy" id="354439"/>
    <lineage>
        <taxon>Eukaryota</taxon>
        <taxon>Metazoa</taxon>
        <taxon>Ecdysozoa</taxon>
        <taxon>Arthropoda</taxon>
        <taxon>Hexapoda</taxon>
        <taxon>Insecta</taxon>
        <taxon>Pterygota</taxon>
        <taxon>Neoptera</taxon>
        <taxon>Endopterygota</taxon>
        <taxon>Coleoptera</taxon>
        <taxon>Polyphaga</taxon>
        <taxon>Cucujiformia</taxon>
        <taxon>Curculionidae</taxon>
        <taxon>Dryophthorinae</taxon>
        <taxon>Rhynchophorus</taxon>
    </lineage>
</organism>
<name>A0A834MDR0_RHYFE</name>
<keyword evidence="11" id="KW-1185">Reference proteome</keyword>
<evidence type="ECO:0000256" key="4">
    <source>
        <dbReference type="ARBA" id="ARBA00022692"/>
    </source>
</evidence>
<comment type="caution">
    <text evidence="10">The sequence shown here is derived from an EMBL/GenBank/DDBJ whole genome shotgun (WGS) entry which is preliminary data.</text>
</comment>
<evidence type="ECO:0000256" key="6">
    <source>
        <dbReference type="ARBA" id="ARBA00022989"/>
    </source>
</evidence>
<reference evidence="10" key="1">
    <citation type="submission" date="2020-08" db="EMBL/GenBank/DDBJ databases">
        <title>Genome sequencing and assembly of the red palm weevil Rhynchophorus ferrugineus.</title>
        <authorList>
            <person name="Dias G.B."/>
            <person name="Bergman C.M."/>
            <person name="Manee M."/>
        </authorList>
    </citation>
    <scope>NUCLEOTIDE SEQUENCE</scope>
    <source>
        <strain evidence="10">AA-2017</strain>
        <tissue evidence="10">Whole larva</tissue>
    </source>
</reference>
<feature type="transmembrane region" description="Helical" evidence="9">
    <location>
        <begin position="55"/>
        <end position="73"/>
    </location>
</feature>
<dbReference type="GO" id="GO:0033617">
    <property type="term" value="P:mitochondrial respiratory chain complex IV assembly"/>
    <property type="evidence" value="ECO:0007669"/>
    <property type="project" value="InterPro"/>
</dbReference>
<protein>
    <recommendedName>
        <fullName evidence="3">Cytochrome c oxidase assembly protein COX20, mitochondrial</fullName>
    </recommendedName>
</protein>
<evidence type="ECO:0000256" key="9">
    <source>
        <dbReference type="SAM" id="Phobius"/>
    </source>
</evidence>
<evidence type="ECO:0000313" key="11">
    <source>
        <dbReference type="Proteomes" id="UP000625711"/>
    </source>
</evidence>
<dbReference type="Proteomes" id="UP000625711">
    <property type="component" value="Unassembled WGS sequence"/>
</dbReference>
<keyword evidence="6 9" id="KW-1133">Transmembrane helix</keyword>
<sequence length="111" mass="12915">MTDEQDKGIIVFGRDITKIPCFRNSFLYGVSGGLAFGLAHFLFTSRTLRSVNYSVYSFSMITIGYWMHCRYNYSKTKFEVMRLQEMLEKQAMLEGTDQFPQTNQQPEIVDV</sequence>
<dbReference type="PRINTS" id="PR02049">
    <property type="entry name" value="PROTEINF36A"/>
</dbReference>
<evidence type="ECO:0000256" key="1">
    <source>
        <dbReference type="ARBA" id="ARBA00004273"/>
    </source>
</evidence>
<proteinExistence type="inferred from homology"/>
<evidence type="ECO:0000256" key="8">
    <source>
        <dbReference type="ARBA" id="ARBA00023136"/>
    </source>
</evidence>
<dbReference type="OrthoDB" id="14603at2759"/>
<keyword evidence="4 9" id="KW-0812">Transmembrane</keyword>
<comment type="similarity">
    <text evidence="2">Belongs to the COX20 family.</text>
</comment>
<keyword evidence="5" id="KW-0999">Mitochondrion inner membrane</keyword>
<evidence type="ECO:0000313" key="10">
    <source>
        <dbReference type="EMBL" id="KAF7274439.1"/>
    </source>
</evidence>
<keyword evidence="7" id="KW-0496">Mitochondrion</keyword>
<evidence type="ECO:0000256" key="2">
    <source>
        <dbReference type="ARBA" id="ARBA00009575"/>
    </source>
</evidence>
<accession>A0A834MDR0</accession>
<evidence type="ECO:0000256" key="7">
    <source>
        <dbReference type="ARBA" id="ARBA00023128"/>
    </source>
</evidence>
<comment type="subcellular location">
    <subcellularLocation>
        <location evidence="1">Mitochondrion inner membrane</location>
    </subcellularLocation>
</comment>
<dbReference type="EMBL" id="JAACXV010012818">
    <property type="protein sequence ID" value="KAF7274439.1"/>
    <property type="molecule type" value="Genomic_DNA"/>
</dbReference>
<dbReference type="AlphaFoldDB" id="A0A834MDR0"/>
<dbReference type="Pfam" id="PF12597">
    <property type="entry name" value="Cox20"/>
    <property type="match status" value="1"/>
</dbReference>
<dbReference type="InterPro" id="IPR022533">
    <property type="entry name" value="Cox20"/>
</dbReference>
<gene>
    <name evidence="10" type="ORF">GWI33_012902</name>
</gene>
<evidence type="ECO:0000256" key="5">
    <source>
        <dbReference type="ARBA" id="ARBA00022792"/>
    </source>
</evidence>
<keyword evidence="8 9" id="KW-0472">Membrane</keyword>
<feature type="transmembrane region" description="Helical" evidence="9">
    <location>
        <begin position="26"/>
        <end position="43"/>
    </location>
</feature>
<evidence type="ECO:0000256" key="3">
    <source>
        <dbReference type="ARBA" id="ARBA00017689"/>
    </source>
</evidence>
<dbReference type="GO" id="GO:0005743">
    <property type="term" value="C:mitochondrial inner membrane"/>
    <property type="evidence" value="ECO:0007669"/>
    <property type="project" value="UniProtKB-SubCell"/>
</dbReference>
<dbReference type="PANTHER" id="PTHR31586">
    <property type="entry name" value="CYTOCHROME C OXIDASE PROTEIN 20"/>
    <property type="match status" value="1"/>
</dbReference>
<dbReference type="PANTHER" id="PTHR31586:SF1">
    <property type="entry name" value="CYTOCHROME C OXIDASE ASSEMBLY PROTEIN COX20, MITOCHONDRIAL"/>
    <property type="match status" value="1"/>
</dbReference>